<dbReference type="InterPro" id="IPR043504">
    <property type="entry name" value="Peptidase_S1_PA_chymotrypsin"/>
</dbReference>
<dbReference type="SUPFAM" id="SSF57603">
    <property type="entry name" value="FnI-like domain"/>
    <property type="match status" value="1"/>
</dbReference>
<dbReference type="InterPro" id="IPR013806">
    <property type="entry name" value="Kringle-like"/>
</dbReference>
<dbReference type="AlphaFoldDB" id="A0ABD0WGV5"/>
<evidence type="ECO:0000313" key="20">
    <source>
        <dbReference type="Proteomes" id="UP001557470"/>
    </source>
</evidence>
<dbReference type="PANTHER" id="PTHR24264:SF43">
    <property type="entry name" value="HEPATOCYTE GROWTH FACTOR ACTIVATOR"/>
    <property type="match status" value="1"/>
</dbReference>
<dbReference type="SUPFAM" id="SSF50494">
    <property type="entry name" value="Trypsin-like serine proteases"/>
    <property type="match status" value="1"/>
</dbReference>
<dbReference type="Pfam" id="PF00008">
    <property type="entry name" value="EGF"/>
    <property type="match status" value="1"/>
</dbReference>
<dbReference type="EC" id="3.4.21.4" evidence="12"/>
<keyword evidence="5" id="KW-0732">Signal</keyword>
<organism evidence="19 20">
    <name type="scientific">Umbra pygmaea</name>
    <name type="common">Eastern mudminnow</name>
    <dbReference type="NCBI Taxonomy" id="75934"/>
    <lineage>
        <taxon>Eukaryota</taxon>
        <taxon>Metazoa</taxon>
        <taxon>Chordata</taxon>
        <taxon>Craniata</taxon>
        <taxon>Vertebrata</taxon>
        <taxon>Euteleostomi</taxon>
        <taxon>Actinopterygii</taxon>
        <taxon>Neopterygii</taxon>
        <taxon>Teleostei</taxon>
        <taxon>Protacanthopterygii</taxon>
        <taxon>Esociformes</taxon>
        <taxon>Umbridae</taxon>
        <taxon>Umbra</taxon>
    </lineage>
</organism>
<dbReference type="Gene3D" id="2.10.25.10">
    <property type="entry name" value="Laminin"/>
    <property type="match status" value="2"/>
</dbReference>
<dbReference type="SMART" id="SM00059">
    <property type="entry name" value="FN2"/>
    <property type="match status" value="1"/>
</dbReference>
<gene>
    <name evidence="19" type="ORF">UPYG_G00241020</name>
</gene>
<evidence type="ECO:0000256" key="5">
    <source>
        <dbReference type="ARBA" id="ARBA00022729"/>
    </source>
</evidence>
<protein>
    <recommendedName>
        <fullName evidence="12">trypsin</fullName>
        <ecNumber evidence="12">3.4.21.4</ecNumber>
    </recommendedName>
</protein>
<keyword evidence="10" id="KW-0325">Glycoprotein</keyword>
<evidence type="ECO:0000256" key="11">
    <source>
        <dbReference type="ARBA" id="ARBA00036320"/>
    </source>
</evidence>
<evidence type="ECO:0000259" key="18">
    <source>
        <dbReference type="PROSITE" id="PS51092"/>
    </source>
</evidence>
<dbReference type="SUPFAM" id="SSF57440">
    <property type="entry name" value="Kringle-like"/>
    <property type="match status" value="1"/>
</dbReference>
<comment type="catalytic activity">
    <reaction evidence="11">
        <text>Preferential cleavage: Arg-|-Xaa, Lys-|-Xaa.</text>
        <dbReference type="EC" id="3.4.21.4"/>
    </reaction>
</comment>
<evidence type="ECO:0000259" key="15">
    <source>
        <dbReference type="PROSITE" id="PS50026"/>
    </source>
</evidence>
<comment type="caution">
    <text evidence="19">The sequence shown here is derived from an EMBL/GenBank/DDBJ whole genome shotgun (WGS) entry which is preliminary data.</text>
</comment>
<feature type="domain" description="Fibronectin type-I" evidence="17">
    <location>
        <begin position="157"/>
        <end position="197"/>
    </location>
</feature>
<dbReference type="PANTHER" id="PTHR24264">
    <property type="entry name" value="TRYPSIN-RELATED"/>
    <property type="match status" value="1"/>
</dbReference>
<evidence type="ECO:0000256" key="12">
    <source>
        <dbReference type="ARBA" id="ARBA00038868"/>
    </source>
</evidence>
<evidence type="ECO:0000256" key="10">
    <source>
        <dbReference type="ARBA" id="ARBA00023180"/>
    </source>
</evidence>
<evidence type="ECO:0000256" key="4">
    <source>
        <dbReference type="ARBA" id="ARBA00022670"/>
    </source>
</evidence>
<dbReference type="PROSITE" id="PS01186">
    <property type="entry name" value="EGF_2"/>
    <property type="match status" value="1"/>
</dbReference>
<dbReference type="SMART" id="SM00020">
    <property type="entry name" value="Tryp_SPc"/>
    <property type="match status" value="1"/>
</dbReference>
<dbReference type="PROSITE" id="PS51092">
    <property type="entry name" value="FN2_2"/>
    <property type="match status" value="1"/>
</dbReference>
<keyword evidence="7" id="KW-0378">Hydrolase</keyword>
<dbReference type="PROSITE" id="PS50240">
    <property type="entry name" value="TRYPSIN_DOM"/>
    <property type="match status" value="1"/>
</dbReference>
<sequence>MISKTKQTKMLTKTMIFFVLLSLPYVFSARTRMVLPGYETLITGNLTRNVHKVFTVDGKECKFPFRHGGIIHHHCITISFSRSWCSLTHDFDRDYQWGYCSTETTQPRVFVHPSPRFMDLCKGNPCQNGGICTLIPHRHSFECSCPESFTGSHCSQRKCFESVHLRYYDIGESWGRIYLRNVERCTCVDGKITCERVRYTVCSENPCENDEEVCACRSGYSGPYCTIATLQKVVAVPQLLPTPSNTLAETNQALQDKPAKKPTCGKKSKKIVKGPQGRILGGTTALPGSHPWMAAIYIGEDTFCAGTLVASCWVVSAAHCFFRSPLESKIRVILGQHKFNVTTPVTKTFGVEKYVFPQRFSVYNPTLHDIVLVKLKKQDGHCAKKSQFIRPICLPDKDMTFPDYYCCQITGWGHMHEKLNKYSNLQEAGVNLVPFKRCSLPEVYGNHITSNMVCAGTNGCADACQVQNSKAHCFLKYYSNHSLYTL</sequence>
<feature type="disulfide bond" evidence="13">
    <location>
        <begin position="145"/>
        <end position="154"/>
    </location>
</feature>
<dbReference type="Pfam" id="PF00039">
    <property type="entry name" value="fn1"/>
    <property type="match status" value="1"/>
</dbReference>
<dbReference type="EMBL" id="JAGEUA010000007">
    <property type="protein sequence ID" value="KAL0970366.1"/>
    <property type="molecule type" value="Genomic_DNA"/>
</dbReference>
<dbReference type="PROSITE" id="PS50026">
    <property type="entry name" value="EGF_3"/>
    <property type="match status" value="1"/>
</dbReference>
<dbReference type="CDD" id="cd00061">
    <property type="entry name" value="FN1"/>
    <property type="match status" value="1"/>
</dbReference>
<keyword evidence="4" id="KW-0645">Protease</keyword>
<evidence type="ECO:0000256" key="14">
    <source>
        <dbReference type="PROSITE-ProRule" id="PRU00479"/>
    </source>
</evidence>
<dbReference type="FunFam" id="2.10.25.10:FF:000255">
    <property type="entry name" value="Sushi, nidogen and EGF-like domains 1"/>
    <property type="match status" value="1"/>
</dbReference>
<dbReference type="CDD" id="cd00062">
    <property type="entry name" value="FN2"/>
    <property type="match status" value="1"/>
</dbReference>
<feature type="domain" description="Peptidase S1" evidence="16">
    <location>
        <begin position="279"/>
        <end position="486"/>
    </location>
</feature>
<keyword evidence="2" id="KW-0964">Secreted</keyword>
<dbReference type="InterPro" id="IPR000562">
    <property type="entry name" value="FN_type2_dom"/>
</dbReference>
<reference evidence="19 20" key="1">
    <citation type="submission" date="2024-06" db="EMBL/GenBank/DDBJ databases">
        <authorList>
            <person name="Pan Q."/>
            <person name="Wen M."/>
            <person name="Jouanno E."/>
            <person name="Zahm M."/>
            <person name="Klopp C."/>
            <person name="Cabau C."/>
            <person name="Louis A."/>
            <person name="Berthelot C."/>
            <person name="Parey E."/>
            <person name="Roest Crollius H."/>
            <person name="Montfort J."/>
            <person name="Robinson-Rechavi M."/>
            <person name="Bouchez O."/>
            <person name="Lampietro C."/>
            <person name="Lopez Roques C."/>
            <person name="Donnadieu C."/>
            <person name="Postlethwait J."/>
            <person name="Bobe J."/>
            <person name="Verreycken H."/>
            <person name="Guiguen Y."/>
        </authorList>
    </citation>
    <scope>NUCLEOTIDE SEQUENCE [LARGE SCALE GENOMIC DNA]</scope>
    <source>
        <strain evidence="19">Up_M1</strain>
        <tissue evidence="19">Testis</tissue>
    </source>
</reference>
<dbReference type="GO" id="GO:0005576">
    <property type="term" value="C:extracellular region"/>
    <property type="evidence" value="ECO:0007669"/>
    <property type="project" value="UniProtKB-SubCell"/>
</dbReference>
<dbReference type="InterPro" id="IPR001254">
    <property type="entry name" value="Trypsin_dom"/>
</dbReference>
<evidence type="ECO:0000256" key="3">
    <source>
        <dbReference type="ARBA" id="ARBA00022536"/>
    </source>
</evidence>
<comment type="caution">
    <text evidence="14">Lacks conserved residue(s) required for the propagation of feature annotation.</text>
</comment>
<evidence type="ECO:0000256" key="1">
    <source>
        <dbReference type="ARBA" id="ARBA00004613"/>
    </source>
</evidence>
<dbReference type="InterPro" id="IPR050127">
    <property type="entry name" value="Serine_Proteases_S1"/>
</dbReference>
<dbReference type="InterPro" id="IPR009003">
    <property type="entry name" value="Peptidase_S1_PA"/>
</dbReference>
<dbReference type="PROSITE" id="PS01253">
    <property type="entry name" value="FN1_1"/>
    <property type="match status" value="1"/>
</dbReference>
<evidence type="ECO:0000256" key="9">
    <source>
        <dbReference type="ARBA" id="ARBA00023157"/>
    </source>
</evidence>
<dbReference type="GO" id="GO:0006508">
    <property type="term" value="P:proteolysis"/>
    <property type="evidence" value="ECO:0007669"/>
    <property type="project" value="UniProtKB-KW"/>
</dbReference>
<dbReference type="PROSITE" id="PS00134">
    <property type="entry name" value="TRYPSIN_HIS"/>
    <property type="match status" value="1"/>
</dbReference>
<evidence type="ECO:0000259" key="17">
    <source>
        <dbReference type="PROSITE" id="PS51091"/>
    </source>
</evidence>
<name>A0ABD0WGV5_UMBPY</name>
<keyword evidence="9 13" id="KW-1015">Disulfide bond</keyword>
<dbReference type="Gene3D" id="2.40.10.10">
    <property type="entry name" value="Trypsin-like serine proteases"/>
    <property type="match status" value="1"/>
</dbReference>
<feature type="domain" description="EGF-like" evidence="15">
    <location>
        <begin position="117"/>
        <end position="155"/>
    </location>
</feature>
<keyword evidence="6" id="KW-0677">Repeat</keyword>
<proteinExistence type="predicted"/>
<evidence type="ECO:0000256" key="8">
    <source>
        <dbReference type="ARBA" id="ARBA00022825"/>
    </source>
</evidence>
<dbReference type="Pfam" id="PF00040">
    <property type="entry name" value="fn2"/>
    <property type="match status" value="1"/>
</dbReference>
<evidence type="ECO:0000256" key="2">
    <source>
        <dbReference type="ARBA" id="ARBA00022525"/>
    </source>
</evidence>
<dbReference type="PROSITE" id="PS00022">
    <property type="entry name" value="EGF_1"/>
    <property type="match status" value="2"/>
</dbReference>
<evidence type="ECO:0000259" key="16">
    <source>
        <dbReference type="PROSITE" id="PS50240"/>
    </source>
</evidence>
<dbReference type="SUPFAM" id="SSF57196">
    <property type="entry name" value="EGF/Laminin"/>
    <property type="match status" value="1"/>
</dbReference>
<evidence type="ECO:0000313" key="19">
    <source>
        <dbReference type="EMBL" id="KAL0970366.1"/>
    </source>
</evidence>
<dbReference type="InterPro" id="IPR018114">
    <property type="entry name" value="TRYPSIN_HIS"/>
</dbReference>
<dbReference type="CDD" id="cd00054">
    <property type="entry name" value="EGF_CA"/>
    <property type="match status" value="1"/>
</dbReference>
<dbReference type="Proteomes" id="UP001557470">
    <property type="component" value="Unassembled WGS sequence"/>
</dbReference>
<feature type="disulfide bond" evidence="13">
    <location>
        <begin position="126"/>
        <end position="143"/>
    </location>
</feature>
<dbReference type="GO" id="GO:0004252">
    <property type="term" value="F:serine-type endopeptidase activity"/>
    <property type="evidence" value="ECO:0007669"/>
    <property type="project" value="UniProtKB-EC"/>
</dbReference>
<dbReference type="SMART" id="SM00058">
    <property type="entry name" value="FN1"/>
    <property type="match status" value="1"/>
</dbReference>
<dbReference type="InterPro" id="IPR000742">
    <property type="entry name" value="EGF"/>
</dbReference>
<dbReference type="CDD" id="cd00190">
    <property type="entry name" value="Tryp_SPc"/>
    <property type="match status" value="1"/>
</dbReference>
<keyword evidence="3 13" id="KW-0245">EGF-like domain</keyword>
<evidence type="ECO:0000256" key="7">
    <source>
        <dbReference type="ARBA" id="ARBA00022801"/>
    </source>
</evidence>
<keyword evidence="20" id="KW-1185">Reference proteome</keyword>
<dbReference type="PROSITE" id="PS51091">
    <property type="entry name" value="FN1_2"/>
    <property type="match status" value="1"/>
</dbReference>
<dbReference type="Gene3D" id="2.10.10.10">
    <property type="entry name" value="Fibronectin, type II, collagen-binding"/>
    <property type="match status" value="1"/>
</dbReference>
<keyword evidence="8" id="KW-0720">Serine protease</keyword>
<dbReference type="SMART" id="SM00181">
    <property type="entry name" value="EGF"/>
    <property type="match status" value="2"/>
</dbReference>
<dbReference type="Pfam" id="PF00089">
    <property type="entry name" value="Trypsin"/>
    <property type="match status" value="1"/>
</dbReference>
<accession>A0ABD0WGV5</accession>
<evidence type="ECO:0000256" key="13">
    <source>
        <dbReference type="PROSITE-ProRule" id="PRU00076"/>
    </source>
</evidence>
<evidence type="ECO:0000256" key="6">
    <source>
        <dbReference type="ARBA" id="ARBA00022737"/>
    </source>
</evidence>
<dbReference type="InterPro" id="IPR036943">
    <property type="entry name" value="FN_type2_sf"/>
</dbReference>
<feature type="domain" description="Fibronectin type-II" evidence="18">
    <location>
        <begin position="56"/>
        <end position="102"/>
    </location>
</feature>
<dbReference type="InterPro" id="IPR000083">
    <property type="entry name" value="Fibronectin_type1"/>
</dbReference>
<comment type="subcellular location">
    <subcellularLocation>
        <location evidence="1">Secreted</location>
    </subcellularLocation>
</comment>